<keyword evidence="1" id="KW-1133">Transmembrane helix</keyword>
<organism evidence="2 3">
    <name type="scientific">Candidatus Buchananbacteria bacterium RIFCSPHIGHO2_01_FULL_39_14</name>
    <dbReference type="NCBI Taxonomy" id="1797532"/>
    <lineage>
        <taxon>Bacteria</taxon>
        <taxon>Candidatus Buchananiibacteriota</taxon>
    </lineage>
</organism>
<dbReference type="AlphaFoldDB" id="A0A1G1XYB4"/>
<comment type="caution">
    <text evidence="2">The sequence shown here is derived from an EMBL/GenBank/DDBJ whole genome shotgun (WGS) entry which is preliminary data.</text>
</comment>
<gene>
    <name evidence="2" type="ORF">A2729_03395</name>
</gene>
<reference evidence="2 3" key="1">
    <citation type="journal article" date="2016" name="Nat. Commun.">
        <title>Thousands of microbial genomes shed light on interconnected biogeochemical processes in an aquifer system.</title>
        <authorList>
            <person name="Anantharaman K."/>
            <person name="Brown C.T."/>
            <person name="Hug L.A."/>
            <person name="Sharon I."/>
            <person name="Castelle C.J."/>
            <person name="Probst A.J."/>
            <person name="Thomas B.C."/>
            <person name="Singh A."/>
            <person name="Wilkins M.J."/>
            <person name="Karaoz U."/>
            <person name="Brodie E.L."/>
            <person name="Williams K.H."/>
            <person name="Hubbard S.S."/>
            <person name="Banfield J.F."/>
        </authorList>
    </citation>
    <scope>NUCLEOTIDE SEQUENCE [LARGE SCALE GENOMIC DNA]</scope>
</reference>
<sequence length="192" mass="21678">MSRRKKIIIITIIVIVVLLLIIGLFWWFWQKKPSPMATNTNQGLQIPDDVVRPSADLNTNVPPGQAKLEAELKAIAMTFAERFGSYSNESNFSNLDDLKSLMTIRMKAWAESYKAEKSNDLTASDYSGVTTQALSAEIQDLDESIGRAEILVNTQRRQAQGNPINPEVYYQKLKLRLVKSGEGWKVDSAEWQ</sequence>
<protein>
    <recommendedName>
        <fullName evidence="4">Tim44-like domain-containing protein</fullName>
    </recommendedName>
</protein>
<feature type="transmembrane region" description="Helical" evidence="1">
    <location>
        <begin position="7"/>
        <end position="29"/>
    </location>
</feature>
<evidence type="ECO:0008006" key="4">
    <source>
        <dbReference type="Google" id="ProtNLM"/>
    </source>
</evidence>
<evidence type="ECO:0000313" key="2">
    <source>
        <dbReference type="EMBL" id="OGY45075.1"/>
    </source>
</evidence>
<proteinExistence type="predicted"/>
<evidence type="ECO:0000256" key="1">
    <source>
        <dbReference type="SAM" id="Phobius"/>
    </source>
</evidence>
<accession>A0A1G1XYB4</accession>
<dbReference type="Proteomes" id="UP000178930">
    <property type="component" value="Unassembled WGS sequence"/>
</dbReference>
<dbReference type="STRING" id="1797532.A2729_03395"/>
<keyword evidence="1" id="KW-0472">Membrane</keyword>
<evidence type="ECO:0000313" key="3">
    <source>
        <dbReference type="Proteomes" id="UP000178930"/>
    </source>
</evidence>
<name>A0A1G1XYB4_9BACT</name>
<keyword evidence="1" id="KW-0812">Transmembrane</keyword>
<dbReference type="EMBL" id="MHIB01000006">
    <property type="protein sequence ID" value="OGY45075.1"/>
    <property type="molecule type" value="Genomic_DNA"/>
</dbReference>